<keyword evidence="1" id="KW-0472">Membrane</keyword>
<feature type="transmembrane region" description="Helical" evidence="1">
    <location>
        <begin position="271"/>
        <end position="290"/>
    </location>
</feature>
<feature type="transmembrane region" description="Helical" evidence="1">
    <location>
        <begin position="153"/>
        <end position="171"/>
    </location>
</feature>
<keyword evidence="1" id="KW-0812">Transmembrane</keyword>
<feature type="transmembrane region" description="Helical" evidence="1">
    <location>
        <begin position="297"/>
        <end position="318"/>
    </location>
</feature>
<evidence type="ECO:0000259" key="2">
    <source>
        <dbReference type="Pfam" id="PF01757"/>
    </source>
</evidence>
<keyword evidence="1" id="KW-1133">Transmembrane helix</keyword>
<dbReference type="EMBL" id="CAKXZT010000090">
    <property type="protein sequence ID" value="CAH2397636.1"/>
    <property type="molecule type" value="Genomic_DNA"/>
</dbReference>
<feature type="transmembrane region" description="Helical" evidence="1">
    <location>
        <begin position="100"/>
        <end position="121"/>
    </location>
</feature>
<comment type="caution">
    <text evidence="3">The sequence shown here is derived from an EMBL/GenBank/DDBJ whole genome shotgun (WGS) entry which is preliminary data.</text>
</comment>
<name>A0ABN8JP38_9HYPH</name>
<dbReference type="InterPro" id="IPR002656">
    <property type="entry name" value="Acyl_transf_3_dom"/>
</dbReference>
<protein>
    <submittedName>
        <fullName evidence="3">Acyl_transf_3 domain-containing protein</fullName>
    </submittedName>
</protein>
<feature type="transmembrane region" description="Helical" evidence="1">
    <location>
        <begin position="207"/>
        <end position="226"/>
    </location>
</feature>
<organism evidence="3 4">
    <name type="scientific">Mesorhizobium escarrei</name>
    <dbReference type="NCBI Taxonomy" id="666018"/>
    <lineage>
        <taxon>Bacteria</taxon>
        <taxon>Pseudomonadati</taxon>
        <taxon>Pseudomonadota</taxon>
        <taxon>Alphaproteobacteria</taxon>
        <taxon>Hyphomicrobiales</taxon>
        <taxon>Phyllobacteriaceae</taxon>
        <taxon>Mesorhizobium</taxon>
    </lineage>
</organism>
<evidence type="ECO:0000313" key="3">
    <source>
        <dbReference type="EMBL" id="CAH2397636.1"/>
    </source>
</evidence>
<feature type="domain" description="Acyltransferase 3" evidence="2">
    <location>
        <begin position="37"/>
        <end position="343"/>
    </location>
</feature>
<accession>A0ABN8JP38</accession>
<keyword evidence="4" id="KW-1185">Reference proteome</keyword>
<sequence length="379" mass="41733">MPQSMMRCTIAIETEGPGRPIGRIQETLKLNLPLRETWLDTAKGLGITLVVMAHVLDHSTWRWAHPIYFATSLFFMPFFFIISGYLFAVTERKALFGKRAQGLLIPYVMFLGAIMASVLVVDLLRGDTPAPWQIRELITDALLGGRHLTRELGVFWFVTCLVATQLVYNEVAIRTSGPTDPGMLIFVGASVGLAYSIQTYWQEVRAPLALTNVPLAIGAFWFGHFLRERGMSALWSAVFVVAVAGVALAAARTGSDFTFSMKNAIFGPPLLGLLVALAISTFILGLIRFMAMPSLRIAPLAEIGAASLVIMFVHQFVHFTLRDFGMSSELALIALSLGLPYLLYRGLRSSRILSPWFIGSGDLSLSIQLMRRSLAFRAG</sequence>
<evidence type="ECO:0000313" key="4">
    <source>
        <dbReference type="Proteomes" id="UP001153050"/>
    </source>
</evidence>
<feature type="transmembrane region" description="Helical" evidence="1">
    <location>
        <begin position="183"/>
        <end position="201"/>
    </location>
</feature>
<dbReference type="PANTHER" id="PTHR37312:SF1">
    <property type="entry name" value="MEMBRANE-BOUND ACYLTRANSFERASE YKRP-RELATED"/>
    <property type="match status" value="1"/>
</dbReference>
<proteinExistence type="predicted"/>
<dbReference type="InterPro" id="IPR052734">
    <property type="entry name" value="Nod_factor_acetyltransferase"/>
</dbReference>
<evidence type="ECO:0000256" key="1">
    <source>
        <dbReference type="SAM" id="Phobius"/>
    </source>
</evidence>
<feature type="transmembrane region" description="Helical" evidence="1">
    <location>
        <begin position="233"/>
        <end position="251"/>
    </location>
</feature>
<gene>
    <name evidence="3" type="ORF">MES5069_180014</name>
</gene>
<dbReference type="PANTHER" id="PTHR37312">
    <property type="entry name" value="MEMBRANE-BOUND ACYLTRANSFERASE YKRP-RELATED"/>
    <property type="match status" value="1"/>
</dbReference>
<reference evidence="3 4" key="1">
    <citation type="submission" date="2022-03" db="EMBL/GenBank/DDBJ databases">
        <authorList>
            <person name="Brunel B."/>
        </authorList>
    </citation>
    <scope>NUCLEOTIDE SEQUENCE [LARGE SCALE GENOMIC DNA]</scope>
    <source>
        <strain evidence="3">STM5069sample</strain>
    </source>
</reference>
<dbReference type="Proteomes" id="UP001153050">
    <property type="component" value="Unassembled WGS sequence"/>
</dbReference>
<dbReference type="Pfam" id="PF01757">
    <property type="entry name" value="Acyl_transf_3"/>
    <property type="match status" value="1"/>
</dbReference>
<feature type="transmembrane region" description="Helical" evidence="1">
    <location>
        <begin position="324"/>
        <end position="344"/>
    </location>
</feature>
<feature type="transmembrane region" description="Helical" evidence="1">
    <location>
        <begin position="67"/>
        <end position="88"/>
    </location>
</feature>